<protein>
    <submittedName>
        <fullName evidence="6">Methyltransferase</fullName>
    </submittedName>
</protein>
<dbReference type="InterPro" id="IPR012967">
    <property type="entry name" value="COMT_dimerisation"/>
</dbReference>
<dbReference type="Pfam" id="PF00891">
    <property type="entry name" value="Methyltransf_2"/>
    <property type="match status" value="1"/>
</dbReference>
<gene>
    <name evidence="6" type="ORF">FCN80_07140</name>
</gene>
<dbReference type="InterPro" id="IPR036388">
    <property type="entry name" value="WH-like_DNA-bd_sf"/>
</dbReference>
<keyword evidence="3" id="KW-0949">S-adenosyl-L-methionine</keyword>
<feature type="domain" description="O-methyltransferase C-terminal" evidence="4">
    <location>
        <begin position="130"/>
        <end position="321"/>
    </location>
</feature>
<evidence type="ECO:0000313" key="6">
    <source>
        <dbReference type="EMBL" id="TKI07195.1"/>
    </source>
</evidence>
<dbReference type="PROSITE" id="PS51683">
    <property type="entry name" value="SAM_OMT_II"/>
    <property type="match status" value="1"/>
</dbReference>
<evidence type="ECO:0000256" key="2">
    <source>
        <dbReference type="ARBA" id="ARBA00022679"/>
    </source>
</evidence>
<dbReference type="RefSeq" id="WP_136989420.1">
    <property type="nucleotide sequence ID" value="NZ_SZPQ01000006.1"/>
</dbReference>
<dbReference type="InterPro" id="IPR016461">
    <property type="entry name" value="COMT-like"/>
</dbReference>
<dbReference type="PANTHER" id="PTHR43712">
    <property type="entry name" value="PUTATIVE (AFU_ORTHOLOGUE AFUA_4G14580)-RELATED"/>
    <property type="match status" value="1"/>
</dbReference>
<organism evidence="6 7">
    <name type="scientific">Martelella alba</name>
    <dbReference type="NCBI Taxonomy" id="2590451"/>
    <lineage>
        <taxon>Bacteria</taxon>
        <taxon>Pseudomonadati</taxon>
        <taxon>Pseudomonadota</taxon>
        <taxon>Alphaproteobacteria</taxon>
        <taxon>Hyphomicrobiales</taxon>
        <taxon>Aurantimonadaceae</taxon>
        <taxon>Martelella</taxon>
    </lineage>
</organism>
<proteinExistence type="predicted"/>
<dbReference type="GO" id="GO:0032259">
    <property type="term" value="P:methylation"/>
    <property type="evidence" value="ECO:0007669"/>
    <property type="project" value="UniProtKB-KW"/>
</dbReference>
<dbReference type="Proteomes" id="UP000305202">
    <property type="component" value="Unassembled WGS sequence"/>
</dbReference>
<dbReference type="PANTHER" id="PTHR43712:SF2">
    <property type="entry name" value="O-METHYLTRANSFERASE CICE"/>
    <property type="match status" value="1"/>
</dbReference>
<dbReference type="GO" id="GO:0008168">
    <property type="term" value="F:methyltransferase activity"/>
    <property type="evidence" value="ECO:0007669"/>
    <property type="project" value="UniProtKB-KW"/>
</dbReference>
<dbReference type="InterPro" id="IPR029063">
    <property type="entry name" value="SAM-dependent_MTases_sf"/>
</dbReference>
<evidence type="ECO:0000259" key="5">
    <source>
        <dbReference type="Pfam" id="PF08100"/>
    </source>
</evidence>
<dbReference type="InterPro" id="IPR036390">
    <property type="entry name" value="WH_DNA-bd_sf"/>
</dbReference>
<dbReference type="SUPFAM" id="SSF46785">
    <property type="entry name" value="Winged helix' DNA-binding domain"/>
    <property type="match status" value="1"/>
</dbReference>
<sequence length="341" mass="38315">MGKHDLSGAGNVNDGLYLLEQAAGYAFPAALRVAAELDIAHCLAQGAKTAEELGAVLGIDPGQLRRILRLLATRDIFRETADRQFVLTPAAEFLRSDYPNSLRPAVLMLTDKTLWDPSGRLTECARGIPVFKNLFGMPFFEYWQQPHRPAEDFHAGLYSMSEVENALLIRHYAFPAHSTVVDVAGGFGGMLLRIMQTHPTVRGILFDQRHVLQRHRLDELQDTSRWQLVEGDFFQSCPRGDIYLLKHTLHDWDDEHAMRILENCRKAMAPDGKVLIIDSVIPEGNMPHFSKIMDLLVMSCLEGARERTVEELEHLLAGAGLRLNQVIDTGFYMPIVEAMVI</sequence>
<dbReference type="SUPFAM" id="SSF53335">
    <property type="entry name" value="S-adenosyl-L-methionine-dependent methyltransferases"/>
    <property type="match status" value="1"/>
</dbReference>
<dbReference type="Gene3D" id="3.40.50.150">
    <property type="entry name" value="Vaccinia Virus protein VP39"/>
    <property type="match status" value="1"/>
</dbReference>
<reference evidence="6 7" key="1">
    <citation type="submission" date="2019-04" db="EMBL/GenBank/DDBJ databases">
        <authorList>
            <person name="Li M."/>
            <person name="Gao C."/>
        </authorList>
    </citation>
    <scope>NUCLEOTIDE SEQUENCE [LARGE SCALE GENOMIC DNA]</scope>
    <source>
        <strain evidence="6 7">BGMRC 2031</strain>
    </source>
</reference>
<comment type="caution">
    <text evidence="6">The sequence shown here is derived from an EMBL/GenBank/DDBJ whole genome shotgun (WGS) entry which is preliminary data.</text>
</comment>
<evidence type="ECO:0000256" key="1">
    <source>
        <dbReference type="ARBA" id="ARBA00022603"/>
    </source>
</evidence>
<dbReference type="Gene3D" id="1.10.10.10">
    <property type="entry name" value="Winged helix-like DNA-binding domain superfamily/Winged helix DNA-binding domain"/>
    <property type="match status" value="1"/>
</dbReference>
<keyword evidence="7" id="KW-1185">Reference proteome</keyword>
<keyword evidence="2" id="KW-0808">Transferase</keyword>
<dbReference type="InterPro" id="IPR001077">
    <property type="entry name" value="COMT_C"/>
</dbReference>
<dbReference type="EMBL" id="SZPQ01000006">
    <property type="protein sequence ID" value="TKI07195.1"/>
    <property type="molecule type" value="Genomic_DNA"/>
</dbReference>
<name>A0ABY2SMT8_9HYPH</name>
<dbReference type="Pfam" id="PF08100">
    <property type="entry name" value="Dimerisation"/>
    <property type="match status" value="1"/>
</dbReference>
<feature type="domain" description="O-methyltransferase dimerisation" evidence="5">
    <location>
        <begin position="20"/>
        <end position="94"/>
    </location>
</feature>
<dbReference type="PIRSF" id="PIRSF005739">
    <property type="entry name" value="O-mtase"/>
    <property type="match status" value="1"/>
</dbReference>
<keyword evidence="1 6" id="KW-0489">Methyltransferase</keyword>
<evidence type="ECO:0000313" key="7">
    <source>
        <dbReference type="Proteomes" id="UP000305202"/>
    </source>
</evidence>
<accession>A0ABY2SMT8</accession>
<evidence type="ECO:0000259" key="4">
    <source>
        <dbReference type="Pfam" id="PF00891"/>
    </source>
</evidence>
<evidence type="ECO:0000256" key="3">
    <source>
        <dbReference type="ARBA" id="ARBA00022691"/>
    </source>
</evidence>